<accession>F2UIV1</accession>
<dbReference type="InParanoid" id="F2UIV1"/>
<dbReference type="EMBL" id="GL832976">
    <property type="protein sequence ID" value="EGD77150.1"/>
    <property type="molecule type" value="Genomic_DNA"/>
</dbReference>
<keyword evidence="5" id="KW-0106">Calcium</keyword>
<feature type="compositionally biased region" description="Polar residues" evidence="8">
    <location>
        <begin position="1"/>
        <end position="16"/>
    </location>
</feature>
<dbReference type="FunCoup" id="F2UIV1">
    <property type="interactions" value="726"/>
</dbReference>
<keyword evidence="12" id="KW-1185">Reference proteome</keyword>
<dbReference type="InterPro" id="IPR035892">
    <property type="entry name" value="C2_domain_sf"/>
</dbReference>
<proteinExistence type="predicted"/>
<name>F2UIV1_SALR5</name>
<feature type="region of interest" description="Disordered" evidence="8">
    <location>
        <begin position="1"/>
        <end position="179"/>
    </location>
</feature>
<evidence type="ECO:0000256" key="6">
    <source>
        <dbReference type="ARBA" id="ARBA00022989"/>
    </source>
</evidence>
<dbReference type="GO" id="GO:0016020">
    <property type="term" value="C:membrane"/>
    <property type="evidence" value="ECO:0007669"/>
    <property type="project" value="UniProtKB-SubCell"/>
</dbReference>
<dbReference type="SMART" id="SM00239">
    <property type="entry name" value="C2"/>
    <property type="match status" value="4"/>
</dbReference>
<evidence type="ECO:0000256" key="2">
    <source>
        <dbReference type="ARBA" id="ARBA00022692"/>
    </source>
</evidence>
<dbReference type="SUPFAM" id="SSF49562">
    <property type="entry name" value="C2 domain (Calcium/lipid-binding domain, CaLB)"/>
    <property type="match status" value="4"/>
</dbReference>
<dbReference type="KEGG" id="sre:PTSG_07483"/>
<feature type="domain" description="C2" evidence="10">
    <location>
        <begin position="161"/>
        <end position="280"/>
    </location>
</feature>
<keyword evidence="3" id="KW-0479">Metal-binding</keyword>
<feature type="transmembrane region" description="Helical" evidence="9">
    <location>
        <begin position="906"/>
        <end position="935"/>
    </location>
</feature>
<reference evidence="11" key="1">
    <citation type="submission" date="2009-08" db="EMBL/GenBank/DDBJ databases">
        <title>Annotation of Salpingoeca rosetta.</title>
        <authorList>
            <consortium name="The Broad Institute Genome Sequencing Platform"/>
            <person name="Russ C."/>
            <person name="Cuomo C."/>
            <person name="Burger G."/>
            <person name="Gray M.W."/>
            <person name="Holland P.W.H."/>
            <person name="King N."/>
            <person name="Lang F.B.F."/>
            <person name="Roger A.J."/>
            <person name="Ruiz-Trillo I."/>
            <person name="Young S.K."/>
            <person name="Zeng Q."/>
            <person name="Gargeya S."/>
            <person name="Alvarado L."/>
            <person name="Berlin A."/>
            <person name="Chapman S.B."/>
            <person name="Chen Z."/>
            <person name="Freedman E."/>
            <person name="Gellesch M."/>
            <person name="Goldberg J."/>
            <person name="Griggs A."/>
            <person name="Gujja S."/>
            <person name="Heilman E."/>
            <person name="Heiman D."/>
            <person name="Howarth C."/>
            <person name="Mehta T."/>
            <person name="Neiman D."/>
            <person name="Pearson M."/>
            <person name="Roberts A."/>
            <person name="Saif S."/>
            <person name="Shea T."/>
            <person name="Shenoy N."/>
            <person name="Sisk P."/>
            <person name="Stolte C."/>
            <person name="Sykes S."/>
            <person name="White J."/>
            <person name="Yandava C."/>
            <person name="Haas B."/>
            <person name="Nusbaum C."/>
            <person name="Birren B."/>
        </authorList>
    </citation>
    <scope>NUCLEOTIDE SEQUENCE [LARGE SCALE GENOMIC DNA]</scope>
    <source>
        <strain evidence="11">ATCC 50818</strain>
    </source>
</reference>
<organism evidence="12">
    <name type="scientific">Salpingoeca rosetta (strain ATCC 50818 / BSB-021)</name>
    <dbReference type="NCBI Taxonomy" id="946362"/>
    <lineage>
        <taxon>Eukaryota</taxon>
        <taxon>Choanoflagellata</taxon>
        <taxon>Craspedida</taxon>
        <taxon>Salpingoecidae</taxon>
        <taxon>Salpingoeca</taxon>
    </lineage>
</organism>
<gene>
    <name evidence="11" type="ORF">PTSG_07483</name>
</gene>
<feature type="domain" description="C2" evidence="10">
    <location>
        <begin position="597"/>
        <end position="712"/>
    </location>
</feature>
<evidence type="ECO:0000313" key="12">
    <source>
        <dbReference type="Proteomes" id="UP000007799"/>
    </source>
</evidence>
<feature type="domain" description="C2" evidence="10">
    <location>
        <begin position="455"/>
        <end position="571"/>
    </location>
</feature>
<evidence type="ECO:0000256" key="3">
    <source>
        <dbReference type="ARBA" id="ARBA00022723"/>
    </source>
</evidence>
<dbReference type="GO" id="GO:0046872">
    <property type="term" value="F:metal ion binding"/>
    <property type="evidence" value="ECO:0007669"/>
    <property type="project" value="UniProtKB-KW"/>
</dbReference>
<evidence type="ECO:0000256" key="4">
    <source>
        <dbReference type="ARBA" id="ARBA00022737"/>
    </source>
</evidence>
<evidence type="ECO:0000256" key="8">
    <source>
        <dbReference type="SAM" id="MobiDB-lite"/>
    </source>
</evidence>
<keyword evidence="7 9" id="KW-0472">Membrane</keyword>
<dbReference type="PANTHER" id="PTHR45911:SF4">
    <property type="entry name" value="MULTIPLE C2 AND TRANSMEMBRANE DOMAIN-CONTAINING PROTEIN"/>
    <property type="match status" value="1"/>
</dbReference>
<dbReference type="Gene3D" id="2.60.40.150">
    <property type="entry name" value="C2 domain"/>
    <property type="match status" value="4"/>
</dbReference>
<dbReference type="AlphaFoldDB" id="F2UIV1"/>
<dbReference type="InterPro" id="IPR013583">
    <property type="entry name" value="MCTP_C"/>
</dbReference>
<feature type="compositionally biased region" description="Acidic residues" evidence="8">
    <location>
        <begin position="1005"/>
        <end position="1023"/>
    </location>
</feature>
<evidence type="ECO:0000313" key="11">
    <source>
        <dbReference type="EMBL" id="EGD77150.1"/>
    </source>
</evidence>
<evidence type="ECO:0000256" key="5">
    <source>
        <dbReference type="ARBA" id="ARBA00022837"/>
    </source>
</evidence>
<evidence type="ECO:0000259" key="10">
    <source>
        <dbReference type="PROSITE" id="PS50004"/>
    </source>
</evidence>
<dbReference type="Pfam" id="PF00168">
    <property type="entry name" value="C2"/>
    <property type="match status" value="4"/>
</dbReference>
<protein>
    <recommendedName>
        <fullName evidence="10">C2 domain-containing protein</fullName>
    </recommendedName>
</protein>
<feature type="domain" description="C2" evidence="10">
    <location>
        <begin position="307"/>
        <end position="423"/>
    </location>
</feature>
<feature type="compositionally biased region" description="Low complexity" evidence="8">
    <location>
        <begin position="40"/>
        <end position="51"/>
    </location>
</feature>
<dbReference type="OrthoDB" id="5973539at2759"/>
<dbReference type="InterPro" id="IPR000008">
    <property type="entry name" value="C2_dom"/>
</dbReference>
<dbReference type="eggNOG" id="KOG1012">
    <property type="taxonomic scope" value="Eukaryota"/>
</dbReference>
<evidence type="ECO:0000256" key="7">
    <source>
        <dbReference type="ARBA" id="ARBA00023136"/>
    </source>
</evidence>
<dbReference type="CDD" id="cd00030">
    <property type="entry name" value="C2"/>
    <property type="match status" value="1"/>
</dbReference>
<keyword evidence="4" id="KW-0677">Repeat</keyword>
<dbReference type="eggNOG" id="KOG1030">
    <property type="taxonomic scope" value="Eukaryota"/>
</dbReference>
<dbReference type="PROSITE" id="PS50004">
    <property type="entry name" value="C2"/>
    <property type="match status" value="4"/>
</dbReference>
<sequence>MDGMNSSADNADNVSIRSDRSTRGGIKSTFSKLFRRRRPPQAYQQQQAQQARTDERMLPNDTDVAAIYAIRHAQRDDDDETSMHSFGPEESMMASSPTPGRNPSTSTRRSSRGNAHLSASVPAAMPRTSPGGARAEEEDELCRHNYQHEQPYGTSTRRKLPTPAAKFRSKSDSATTSASTEGLHVLLQSASGIMAADRGGTSDPFVTLRLGKQKHTSRTISKTLEPKWDDEFFFKCERGNGQDVLRVDLYDRDRFGTDYLGSVTIPLTDVPLETPTPLSVRLQDDGRRLSRRLPSDLGVLNVTLTRTFDQSAKQKVRDAANVKEGVNVLLRGGRDLMVADRGGTSDPFAIVRLGRHKHTSRTQQKTINPDWNEEFFLQFDNGPQHDSLVVDVFDRDRFGTDYMGTATLDLKDFDLDKPRDVEVELADDGRKTSKPLPSALGRLLLTVTRVQTRAQGKKLRRTKTTDMGLSDTRVVDVKLLQGKNLLQMDANGEADPYVKVTIGQQTKKSKVVYKNRISPTWNQAFRFEVHDKATIVKFEVYDKDLRKDEFMGVATLSLADLPRDEAHRRWLELKQSDGFAGEIQVVISVSNPFAQADDDDDDVVDLSKQSLYCGHLRVHVRSARGLAAKDAGRSSDPFVVCELGNKRKRTSTKPKTCNPTWNETLNFNVLDVFDVVRITVYDEDRGGKTDFLGALIIPLLEIKSGRQELYTLKAKTLDKAYKGQLVLTLDLNYKPIPSYLRLIKKREVRFFEDDAKLRIGVLRQNVQRVRALIEAVLAIFRNFDRLFNWDFGVPRTIVAMVFWVWATLYMYFYHVPFFFALYLLYRRYFSRSKDLMWLSSASDEEEEEEEAEEGEEKKKERRRAPAKTAWYTALKNIALEVQNRLGDAASMGEKVKNFFNWSVPTITGIITVVALVAAFILFLIPLRYILLVWGIRRFVKKGRMKYFPPKNIDRHREPVSEIKELLGRIPDDLEKVQRQRLFPGRGGAMSERQTSKSSLKSSAGGDDDDDDDDGDGDESAMMT</sequence>
<comment type="subcellular location">
    <subcellularLocation>
        <location evidence="1">Membrane</location>
        <topology evidence="1">Multi-pass membrane protein</topology>
    </subcellularLocation>
</comment>
<dbReference type="OMA" id="DCGPTLE"/>
<feature type="compositionally biased region" description="Low complexity" evidence="8">
    <location>
        <begin position="95"/>
        <end position="114"/>
    </location>
</feature>
<feature type="transmembrane region" description="Helical" evidence="9">
    <location>
        <begin position="802"/>
        <end position="825"/>
    </location>
</feature>
<feature type="region of interest" description="Disordered" evidence="8">
    <location>
        <begin position="980"/>
        <end position="1023"/>
    </location>
</feature>
<feature type="compositionally biased region" description="Polar residues" evidence="8">
    <location>
        <begin position="991"/>
        <end position="1001"/>
    </location>
</feature>
<dbReference type="Proteomes" id="UP000007799">
    <property type="component" value="Unassembled WGS sequence"/>
</dbReference>
<evidence type="ECO:0000256" key="9">
    <source>
        <dbReference type="SAM" id="Phobius"/>
    </source>
</evidence>
<dbReference type="PRINTS" id="PR00360">
    <property type="entry name" value="C2DOMAIN"/>
</dbReference>
<evidence type="ECO:0000256" key="1">
    <source>
        <dbReference type="ARBA" id="ARBA00004141"/>
    </source>
</evidence>
<keyword evidence="2 9" id="KW-0812">Transmembrane</keyword>
<keyword evidence="6 9" id="KW-1133">Transmembrane helix</keyword>
<dbReference type="GeneID" id="16071551"/>
<dbReference type="RefSeq" id="XP_004990989.1">
    <property type="nucleotide sequence ID" value="XM_004990932.1"/>
</dbReference>
<dbReference type="PANTHER" id="PTHR45911">
    <property type="entry name" value="C2 DOMAIN-CONTAINING PROTEIN"/>
    <property type="match status" value="1"/>
</dbReference>
<dbReference type="Pfam" id="PF08372">
    <property type="entry name" value="PRT_C"/>
    <property type="match status" value="1"/>
</dbReference>